<evidence type="ECO:0000313" key="2">
    <source>
        <dbReference type="Proteomes" id="UP001638806"/>
    </source>
</evidence>
<gene>
    <name evidence="1" type="ORF">ACCO45_001024</name>
</gene>
<name>A0ACC4E5U4_PURLI</name>
<reference evidence="1" key="1">
    <citation type="submission" date="2024-12" db="EMBL/GenBank/DDBJ databases">
        <title>Comparative genomics and development of molecular markers within Purpureocillium lilacinum and among Purpureocillium species.</title>
        <authorList>
            <person name="Yeh Z.-Y."/>
            <person name="Ni N.-T."/>
            <person name="Lo P.-H."/>
            <person name="Mushyakhwo K."/>
            <person name="Lin C.-F."/>
            <person name="Nai Y.-S."/>
        </authorList>
    </citation>
    <scope>NUCLEOTIDE SEQUENCE</scope>
    <source>
        <strain evidence="1">NCHU-NPUST-175</strain>
    </source>
</reference>
<keyword evidence="2" id="KW-1185">Reference proteome</keyword>
<comment type="caution">
    <text evidence="1">The sequence shown here is derived from an EMBL/GenBank/DDBJ whole genome shotgun (WGS) entry which is preliminary data.</text>
</comment>
<organism evidence="1 2">
    <name type="scientific">Purpureocillium lilacinum</name>
    <name type="common">Paecilomyces lilacinus</name>
    <dbReference type="NCBI Taxonomy" id="33203"/>
    <lineage>
        <taxon>Eukaryota</taxon>
        <taxon>Fungi</taxon>
        <taxon>Dikarya</taxon>
        <taxon>Ascomycota</taxon>
        <taxon>Pezizomycotina</taxon>
        <taxon>Sordariomycetes</taxon>
        <taxon>Hypocreomycetidae</taxon>
        <taxon>Hypocreales</taxon>
        <taxon>Ophiocordycipitaceae</taxon>
        <taxon>Purpureocillium</taxon>
    </lineage>
</organism>
<protein>
    <submittedName>
        <fullName evidence="1">Uncharacterized protein</fullName>
    </submittedName>
</protein>
<evidence type="ECO:0000313" key="1">
    <source>
        <dbReference type="EMBL" id="KAL3964020.1"/>
    </source>
</evidence>
<dbReference type="EMBL" id="JBGNUJ010000002">
    <property type="protein sequence ID" value="KAL3964020.1"/>
    <property type="molecule type" value="Genomic_DNA"/>
</dbReference>
<proteinExistence type="predicted"/>
<accession>A0ACC4E5U4</accession>
<sequence length="327" mass="36356">MCSAQLSSSTPPHMELGEETRSSHEANDGSPWTRQQLLKGQNGVVNAFAGVVVGGSPLDAIALPGLGWPLMKFAATELWYAMEVEPNGSGAAILSDLMAMMTPVADMKHAEPQPRRVYADVQQKTKPRRGWRQPTLGDALFRNRASSKVARAAAPPVRATTKNKRTSTTTATSDRVQTDVLLAIQPAHLNNILTRQKNHEYRKYRLRDGVERLWLYETRGTTQESEGAAAITHIATIPFDVRHTPGTVPEEPFGIGNAEFNAGKKQSKYGYPIMELYRLVKPIPLAEMRTVWGMGGAPMGWCYVKKPMWQDRWGEEQGRDKRASRVF</sequence>
<dbReference type="Proteomes" id="UP001638806">
    <property type="component" value="Unassembled WGS sequence"/>
</dbReference>